<name>A0ABR2HDD3_9EUKA</name>
<evidence type="ECO:0008006" key="3">
    <source>
        <dbReference type="Google" id="ProtNLM"/>
    </source>
</evidence>
<protein>
    <recommendedName>
        <fullName evidence="3">DUF4419 domain-containing protein</fullName>
    </recommendedName>
</protein>
<dbReference type="Pfam" id="PF14388">
    <property type="entry name" value="DUF4419"/>
    <property type="match status" value="1"/>
</dbReference>
<comment type="caution">
    <text evidence="1">The sequence shown here is derived from an EMBL/GenBank/DDBJ whole genome shotgun (WGS) entry which is preliminary data.</text>
</comment>
<keyword evidence="2" id="KW-1185">Reference proteome</keyword>
<evidence type="ECO:0000313" key="2">
    <source>
        <dbReference type="Proteomes" id="UP001470230"/>
    </source>
</evidence>
<sequence>MTYETLTIPLETEKLNTQRLSVQPVEKCTDTIEELFGHYYSTSMKPDQKIIFNYKTHPVYQGFLDAYRNHRPITISPDIIWLLIVQGFSYHVCANSEELREEFVNFKGQKKLTVKRKDLNFFEATPEDWMSLFPSFISQITEFTGKSVIDTLTPNFTTTTPVSLAAGQMSIMSAFKHYFKYKVVMFGCGLPYVTIEGSVEDWEEIINKMENLKKYGLGFWIDNLHPIISKIIDAKKGSVDKEFWLKMIKVKDSYGFYDPGFVDGWFTNFFLYDENGHVIDGAILDNTKVASEMLTVPFELKLLNRKDQDESEVQGIECEFLAGFVGMTQNEETGSLKPEIGWIIREKPGNKKDDFWGFVPNGWEE</sequence>
<evidence type="ECO:0000313" key="1">
    <source>
        <dbReference type="EMBL" id="KAK8843810.1"/>
    </source>
</evidence>
<gene>
    <name evidence="1" type="ORF">M9Y10_024884</name>
</gene>
<dbReference type="PANTHER" id="PTHR31252">
    <property type="entry name" value="DUF4419 DOMAIN-CONTAINING PROTEIN"/>
    <property type="match status" value="1"/>
</dbReference>
<organism evidence="1 2">
    <name type="scientific">Tritrichomonas musculus</name>
    <dbReference type="NCBI Taxonomy" id="1915356"/>
    <lineage>
        <taxon>Eukaryota</taxon>
        <taxon>Metamonada</taxon>
        <taxon>Parabasalia</taxon>
        <taxon>Tritrichomonadida</taxon>
        <taxon>Tritrichomonadidae</taxon>
        <taxon>Tritrichomonas</taxon>
    </lineage>
</organism>
<dbReference type="PANTHER" id="PTHR31252:SF11">
    <property type="entry name" value="DUF4419 DOMAIN-CONTAINING PROTEIN"/>
    <property type="match status" value="1"/>
</dbReference>
<accession>A0ABR2HDD3</accession>
<dbReference type="InterPro" id="IPR025533">
    <property type="entry name" value="DUF4419"/>
</dbReference>
<proteinExistence type="predicted"/>
<dbReference type="Proteomes" id="UP001470230">
    <property type="component" value="Unassembled WGS sequence"/>
</dbReference>
<reference evidence="1 2" key="1">
    <citation type="submission" date="2024-04" db="EMBL/GenBank/DDBJ databases">
        <title>Tritrichomonas musculus Genome.</title>
        <authorList>
            <person name="Alves-Ferreira E."/>
            <person name="Grigg M."/>
            <person name="Lorenzi H."/>
            <person name="Galac M."/>
        </authorList>
    </citation>
    <scope>NUCLEOTIDE SEQUENCE [LARGE SCALE GENOMIC DNA]</scope>
    <source>
        <strain evidence="1 2">EAF2021</strain>
    </source>
</reference>
<dbReference type="EMBL" id="JAPFFF010000034">
    <property type="protein sequence ID" value="KAK8843810.1"/>
    <property type="molecule type" value="Genomic_DNA"/>
</dbReference>